<dbReference type="InterPro" id="IPR011545">
    <property type="entry name" value="DEAD/DEAH_box_helicase_dom"/>
</dbReference>
<dbReference type="InterPro" id="IPR000629">
    <property type="entry name" value="RNA-helicase_DEAD-box_CS"/>
</dbReference>
<evidence type="ECO:0000259" key="10">
    <source>
        <dbReference type="PROSITE" id="PS51195"/>
    </source>
</evidence>
<dbReference type="GO" id="GO:0005829">
    <property type="term" value="C:cytosol"/>
    <property type="evidence" value="ECO:0007669"/>
    <property type="project" value="TreeGrafter"/>
</dbReference>
<evidence type="ECO:0000313" key="11">
    <source>
        <dbReference type="EMBL" id="TDU63143.1"/>
    </source>
</evidence>
<dbReference type="RefSeq" id="WP_133797430.1">
    <property type="nucleotide sequence ID" value="NZ_SOCA01000015.1"/>
</dbReference>
<keyword evidence="2 7" id="KW-0378">Hydrolase</keyword>
<dbReference type="GO" id="GO:0003724">
    <property type="term" value="F:RNA helicase activity"/>
    <property type="evidence" value="ECO:0007669"/>
    <property type="project" value="InterPro"/>
</dbReference>
<reference evidence="11 12" key="1">
    <citation type="submission" date="2019-03" db="EMBL/GenBank/DDBJ databases">
        <title>Genomic Encyclopedia of Archaeal and Bacterial Type Strains, Phase II (KMG-II): from individual species to whole genera.</title>
        <authorList>
            <person name="Goeker M."/>
        </authorList>
    </citation>
    <scope>NUCLEOTIDE SEQUENCE [LARGE SCALE GENOMIC DNA]</scope>
    <source>
        <strain evidence="11 12">ATCC 25309</strain>
    </source>
</reference>
<dbReference type="PANTHER" id="PTHR47959">
    <property type="entry name" value="ATP-DEPENDENT RNA HELICASE RHLE-RELATED"/>
    <property type="match status" value="1"/>
</dbReference>
<dbReference type="InterPro" id="IPR014014">
    <property type="entry name" value="RNA_helicase_DEAD_Q_motif"/>
</dbReference>
<feature type="domain" description="Helicase ATP-binding" evidence="8">
    <location>
        <begin position="35"/>
        <end position="207"/>
    </location>
</feature>
<accession>A0A4R7RKH5</accession>
<dbReference type="InterPro" id="IPR001650">
    <property type="entry name" value="Helicase_C-like"/>
</dbReference>
<dbReference type="CDD" id="cd00268">
    <property type="entry name" value="DEADc"/>
    <property type="match status" value="1"/>
</dbReference>
<comment type="caution">
    <text evidence="11">The sequence shown here is derived from an EMBL/GenBank/DDBJ whole genome shotgun (WGS) entry which is preliminary data.</text>
</comment>
<dbReference type="InterPro" id="IPR044742">
    <property type="entry name" value="DEAD/DEAH_RhlB"/>
</dbReference>
<dbReference type="SMART" id="SM00487">
    <property type="entry name" value="DEXDc"/>
    <property type="match status" value="1"/>
</dbReference>
<dbReference type="Proteomes" id="UP000295662">
    <property type="component" value="Unassembled WGS sequence"/>
</dbReference>
<evidence type="ECO:0000256" key="5">
    <source>
        <dbReference type="ARBA" id="ARBA00038437"/>
    </source>
</evidence>
<proteinExistence type="inferred from homology"/>
<keyword evidence="3 7" id="KW-0347">Helicase</keyword>
<dbReference type="GO" id="GO:0005524">
    <property type="term" value="F:ATP binding"/>
    <property type="evidence" value="ECO:0007669"/>
    <property type="project" value="UniProtKB-KW"/>
</dbReference>
<dbReference type="PROSITE" id="PS51195">
    <property type="entry name" value="Q_MOTIF"/>
    <property type="match status" value="1"/>
</dbReference>
<dbReference type="GO" id="GO:0016787">
    <property type="term" value="F:hydrolase activity"/>
    <property type="evidence" value="ECO:0007669"/>
    <property type="project" value="UniProtKB-KW"/>
</dbReference>
<evidence type="ECO:0000259" key="9">
    <source>
        <dbReference type="PROSITE" id="PS51194"/>
    </source>
</evidence>
<keyword evidence="1 7" id="KW-0547">Nucleotide-binding</keyword>
<sequence>MSQNFRELDVRHDLIRGLEELGILVPTQVQQKVIPFLLKEGADLVAQAQTGTGKTAAFGLPLLMKVNQKVPLVQGLVIAPTRELAKQIGKQLFKFTKHVQEKIFVEVITGGDNIDRQVEALKRPTNIVVGTPGRIMDMIQRRALSLDAVKYVVLDEADEMLSMGFKKELQEILKLTPQRQSTWLFSATFPEAIHALIKGCMAPNPHTIQIDQGHVVNRDIDHRFVILKPEEKTPYITEFLQRQKEGRGLIFCRTKADANTLCRELTALGLPVDVLQGDLMQKERDKVMRAFKKERVQFVVATDVAARGIDVADLAFVIHHQLPDQLEYYTHRSGRTARAGKKGMSLCLIHPKEKWKLPQLEKALHVTFRELRA</sequence>
<feature type="domain" description="DEAD-box RNA helicase Q" evidence="10">
    <location>
        <begin position="3"/>
        <end position="31"/>
    </location>
</feature>
<comment type="similarity">
    <text evidence="5 7">Belongs to the DEAD box helicase family.</text>
</comment>
<dbReference type="AlphaFoldDB" id="A0A4R7RKH5"/>
<dbReference type="PROSITE" id="PS51192">
    <property type="entry name" value="HELICASE_ATP_BIND_1"/>
    <property type="match status" value="1"/>
</dbReference>
<evidence type="ECO:0000256" key="1">
    <source>
        <dbReference type="ARBA" id="ARBA00022741"/>
    </source>
</evidence>
<keyword evidence="4 7" id="KW-0067">ATP-binding</keyword>
<dbReference type="Pfam" id="PF00270">
    <property type="entry name" value="DEAD"/>
    <property type="match status" value="1"/>
</dbReference>
<evidence type="ECO:0000313" key="12">
    <source>
        <dbReference type="Proteomes" id="UP000295662"/>
    </source>
</evidence>
<evidence type="ECO:0000256" key="7">
    <source>
        <dbReference type="RuleBase" id="RU000492"/>
    </source>
</evidence>
<dbReference type="SUPFAM" id="SSF52540">
    <property type="entry name" value="P-loop containing nucleoside triphosphate hydrolases"/>
    <property type="match status" value="1"/>
</dbReference>
<evidence type="ECO:0000256" key="6">
    <source>
        <dbReference type="PROSITE-ProRule" id="PRU00552"/>
    </source>
</evidence>
<dbReference type="SMART" id="SM00490">
    <property type="entry name" value="HELICc"/>
    <property type="match status" value="1"/>
</dbReference>
<dbReference type="PROSITE" id="PS51194">
    <property type="entry name" value="HELICASE_CTER"/>
    <property type="match status" value="1"/>
</dbReference>
<dbReference type="InterPro" id="IPR027417">
    <property type="entry name" value="P-loop_NTPase"/>
</dbReference>
<name>A0A4R7RKH5_9BACT</name>
<keyword evidence="12" id="KW-1185">Reference proteome</keyword>
<protein>
    <submittedName>
        <fullName evidence="11">ATP-dependent RNA helicase DeaD</fullName>
    </submittedName>
</protein>
<evidence type="ECO:0000256" key="2">
    <source>
        <dbReference type="ARBA" id="ARBA00022801"/>
    </source>
</evidence>
<feature type="domain" description="Helicase C-terminal" evidence="9">
    <location>
        <begin position="219"/>
        <end position="373"/>
    </location>
</feature>
<dbReference type="GO" id="GO:0003676">
    <property type="term" value="F:nucleic acid binding"/>
    <property type="evidence" value="ECO:0007669"/>
    <property type="project" value="InterPro"/>
</dbReference>
<dbReference type="EMBL" id="SOCA01000015">
    <property type="protein sequence ID" value="TDU63143.1"/>
    <property type="molecule type" value="Genomic_DNA"/>
</dbReference>
<dbReference type="PROSITE" id="PS00039">
    <property type="entry name" value="DEAD_ATP_HELICASE"/>
    <property type="match status" value="1"/>
</dbReference>
<evidence type="ECO:0000256" key="3">
    <source>
        <dbReference type="ARBA" id="ARBA00022806"/>
    </source>
</evidence>
<organism evidence="11 12">
    <name type="scientific">Prosthecobacter fusiformis</name>
    <dbReference type="NCBI Taxonomy" id="48464"/>
    <lineage>
        <taxon>Bacteria</taxon>
        <taxon>Pseudomonadati</taxon>
        <taxon>Verrucomicrobiota</taxon>
        <taxon>Verrucomicrobiia</taxon>
        <taxon>Verrucomicrobiales</taxon>
        <taxon>Verrucomicrobiaceae</taxon>
        <taxon>Prosthecobacter</taxon>
    </lineage>
</organism>
<dbReference type="OrthoDB" id="9805696at2"/>
<evidence type="ECO:0000259" key="8">
    <source>
        <dbReference type="PROSITE" id="PS51192"/>
    </source>
</evidence>
<dbReference type="CDD" id="cd18787">
    <property type="entry name" value="SF2_C_DEAD"/>
    <property type="match status" value="1"/>
</dbReference>
<dbReference type="PANTHER" id="PTHR47959:SF13">
    <property type="entry name" value="ATP-DEPENDENT RNA HELICASE RHLE"/>
    <property type="match status" value="1"/>
</dbReference>
<feature type="short sequence motif" description="Q motif" evidence="6">
    <location>
        <begin position="3"/>
        <end position="31"/>
    </location>
</feature>
<dbReference type="InterPro" id="IPR014001">
    <property type="entry name" value="Helicase_ATP-bd"/>
</dbReference>
<gene>
    <name evidence="11" type="ORF">EI77_04464</name>
</gene>
<dbReference type="Gene3D" id="3.40.50.300">
    <property type="entry name" value="P-loop containing nucleotide triphosphate hydrolases"/>
    <property type="match status" value="2"/>
</dbReference>
<dbReference type="Pfam" id="PF00271">
    <property type="entry name" value="Helicase_C"/>
    <property type="match status" value="1"/>
</dbReference>
<dbReference type="InterPro" id="IPR050079">
    <property type="entry name" value="DEAD_box_RNA_helicase"/>
</dbReference>
<evidence type="ECO:0000256" key="4">
    <source>
        <dbReference type="ARBA" id="ARBA00022840"/>
    </source>
</evidence>